<reference evidence="1" key="1">
    <citation type="submission" date="2019-06" db="EMBL/GenBank/DDBJ databases">
        <title>Complete genome sequence of Methanobrevibacter arboriphilus strain SA.</title>
        <authorList>
            <person name="Asakawa S."/>
        </authorList>
    </citation>
    <scope>NUCLEOTIDE SEQUENCE</scope>
    <source>
        <strain evidence="1">SA</strain>
    </source>
</reference>
<sequence>MSKSEINIGLIGFGTIGAGVVEIFNKNQDILSKKCGKPVNLKKVADLDITTDRGVKIDESILTTDVNDVLENDDIDIVIELVGGYEPAKTFVLKAMENGKHVVSANKALIAKHWEELISNADKNNVRFSFEASVGGGIPVLQPLNECLSANRFEAIYGIMNGTANYILTKMSEEGLKFEDVLKEAQDKGYAEADPTFDIEGHDTAQKLIVLTKLGFGEYVPQEKFHVEGITKITPEDIEFAKNELDYVIKLLGIAKQTNDGLEIRVHPTFIKNDHLLASVNDVFNAIYLIGDFVGPVMLYGQGAGRMATASAVVGDCLDIIFNENKRISYGPVESQVKSMKNIDDIISKYYISLTAVDEPGVLQTITGTLNKNDISIESITQKTNIDSESVPIIIVTHETEEKNIQQAIQKINELKEVEEESKLIRILE</sequence>
<evidence type="ECO:0000313" key="2">
    <source>
        <dbReference type="Proteomes" id="UP000825015"/>
    </source>
</evidence>
<dbReference type="Proteomes" id="UP000825015">
    <property type="component" value="Chromosome"/>
</dbReference>
<evidence type="ECO:0000313" key="1">
    <source>
        <dbReference type="EMBL" id="BBL62450.1"/>
    </source>
</evidence>
<keyword evidence="2" id="KW-1185">Reference proteome</keyword>
<organism evidence="1 2">
    <name type="scientific">Methanobrevibacter arboriphilus</name>
    <dbReference type="NCBI Taxonomy" id="39441"/>
    <lineage>
        <taxon>Archaea</taxon>
        <taxon>Methanobacteriati</taxon>
        <taxon>Methanobacteriota</taxon>
        <taxon>Methanomada group</taxon>
        <taxon>Methanobacteria</taxon>
        <taxon>Methanobacteriales</taxon>
        <taxon>Methanobacteriaceae</taxon>
        <taxon>Methanobrevibacter</taxon>
    </lineage>
</organism>
<dbReference type="EMBL" id="AP019779">
    <property type="protein sequence ID" value="BBL62450.1"/>
    <property type="molecule type" value="Genomic_DNA"/>
</dbReference>
<protein>
    <submittedName>
        <fullName evidence="1">Homoserine dehydrogenase</fullName>
    </submittedName>
</protein>
<accession>A0ACA8R3Y0</accession>
<name>A0ACA8R3Y0_METAZ</name>
<proteinExistence type="predicted"/>
<gene>
    <name evidence="1" type="ORF">MarbSA_14900</name>
</gene>